<dbReference type="EMBL" id="BPVZ01000130">
    <property type="protein sequence ID" value="GKV38725.1"/>
    <property type="molecule type" value="Genomic_DNA"/>
</dbReference>
<keyword evidence="2" id="KW-1185">Reference proteome</keyword>
<gene>
    <name evidence="1" type="ORF">SLEP1_g46607</name>
</gene>
<protein>
    <submittedName>
        <fullName evidence="1">Uncharacterized protein</fullName>
    </submittedName>
</protein>
<accession>A0AAV5LMU9</accession>
<sequence>MGVGLCCFGQLSPQRLPKEDRDDDQSHCLFMKLGCFWLEKEGKERQMHQNDQKQKDRLKLEERHWGIGSWLSNLPVCIITASMEVNTMCSNMSPTGFIHILL</sequence>
<reference evidence="1 2" key="1">
    <citation type="journal article" date="2021" name="Commun. Biol.">
        <title>The genome of Shorea leprosula (Dipterocarpaceae) highlights the ecological relevance of drought in aseasonal tropical rainforests.</title>
        <authorList>
            <person name="Ng K.K.S."/>
            <person name="Kobayashi M.J."/>
            <person name="Fawcett J.A."/>
            <person name="Hatakeyama M."/>
            <person name="Paape T."/>
            <person name="Ng C.H."/>
            <person name="Ang C.C."/>
            <person name="Tnah L.H."/>
            <person name="Lee C.T."/>
            <person name="Nishiyama T."/>
            <person name="Sese J."/>
            <person name="O'Brien M.J."/>
            <person name="Copetti D."/>
            <person name="Mohd Noor M.I."/>
            <person name="Ong R.C."/>
            <person name="Putra M."/>
            <person name="Sireger I.Z."/>
            <person name="Indrioko S."/>
            <person name="Kosugi Y."/>
            <person name="Izuno A."/>
            <person name="Isagi Y."/>
            <person name="Lee S.L."/>
            <person name="Shimizu K.K."/>
        </authorList>
    </citation>
    <scope>NUCLEOTIDE SEQUENCE [LARGE SCALE GENOMIC DNA]</scope>
    <source>
        <strain evidence="1">214</strain>
    </source>
</reference>
<name>A0AAV5LMU9_9ROSI</name>
<evidence type="ECO:0000313" key="2">
    <source>
        <dbReference type="Proteomes" id="UP001054252"/>
    </source>
</evidence>
<evidence type="ECO:0000313" key="1">
    <source>
        <dbReference type="EMBL" id="GKV38725.1"/>
    </source>
</evidence>
<dbReference type="AlphaFoldDB" id="A0AAV5LMU9"/>
<organism evidence="1 2">
    <name type="scientific">Rubroshorea leprosula</name>
    <dbReference type="NCBI Taxonomy" id="152421"/>
    <lineage>
        <taxon>Eukaryota</taxon>
        <taxon>Viridiplantae</taxon>
        <taxon>Streptophyta</taxon>
        <taxon>Embryophyta</taxon>
        <taxon>Tracheophyta</taxon>
        <taxon>Spermatophyta</taxon>
        <taxon>Magnoliopsida</taxon>
        <taxon>eudicotyledons</taxon>
        <taxon>Gunneridae</taxon>
        <taxon>Pentapetalae</taxon>
        <taxon>rosids</taxon>
        <taxon>malvids</taxon>
        <taxon>Malvales</taxon>
        <taxon>Dipterocarpaceae</taxon>
        <taxon>Rubroshorea</taxon>
    </lineage>
</organism>
<proteinExistence type="predicted"/>
<dbReference type="Proteomes" id="UP001054252">
    <property type="component" value="Unassembled WGS sequence"/>
</dbReference>
<comment type="caution">
    <text evidence="1">The sequence shown here is derived from an EMBL/GenBank/DDBJ whole genome shotgun (WGS) entry which is preliminary data.</text>
</comment>